<protein>
    <submittedName>
        <fullName evidence="5">Glycosyltransferase</fullName>
    </submittedName>
</protein>
<evidence type="ECO:0000256" key="1">
    <source>
        <dbReference type="ARBA" id="ARBA00006739"/>
    </source>
</evidence>
<keyword evidence="6" id="KW-1185">Reference proteome</keyword>
<dbReference type="SUPFAM" id="SSF53448">
    <property type="entry name" value="Nucleotide-diphospho-sugar transferases"/>
    <property type="match status" value="1"/>
</dbReference>
<dbReference type="GO" id="GO:0016757">
    <property type="term" value="F:glycosyltransferase activity"/>
    <property type="evidence" value="ECO:0007669"/>
    <property type="project" value="UniProtKB-KW"/>
</dbReference>
<evidence type="ECO:0000256" key="2">
    <source>
        <dbReference type="ARBA" id="ARBA00022676"/>
    </source>
</evidence>
<name>A0A399QXB8_9PROT</name>
<accession>A0A399QXB8</accession>
<evidence type="ECO:0000259" key="4">
    <source>
        <dbReference type="Pfam" id="PF00535"/>
    </source>
</evidence>
<dbReference type="RefSeq" id="WP_119378954.1">
    <property type="nucleotide sequence ID" value="NZ_QWGB01000005.1"/>
</dbReference>
<evidence type="ECO:0000256" key="3">
    <source>
        <dbReference type="ARBA" id="ARBA00022679"/>
    </source>
</evidence>
<comment type="caution">
    <text evidence="5">The sequence shown here is derived from an EMBL/GenBank/DDBJ whole genome shotgun (WGS) entry which is preliminary data.</text>
</comment>
<dbReference type="Gene3D" id="3.90.550.10">
    <property type="entry name" value="Spore Coat Polysaccharide Biosynthesis Protein SpsA, Chain A"/>
    <property type="match status" value="1"/>
</dbReference>
<dbReference type="EMBL" id="QWGB01000005">
    <property type="protein sequence ID" value="RIJ23766.1"/>
    <property type="molecule type" value="Genomic_DNA"/>
</dbReference>
<dbReference type="PANTHER" id="PTHR43179">
    <property type="entry name" value="RHAMNOSYLTRANSFERASE WBBL"/>
    <property type="match status" value="1"/>
</dbReference>
<reference evidence="5 6" key="1">
    <citation type="submission" date="2018-08" db="EMBL/GenBank/DDBJ databases">
        <title>Henriciella mobilis sp. nov., isolated from seawater.</title>
        <authorList>
            <person name="Cheng H."/>
            <person name="Wu Y.-H."/>
            <person name="Xu X.-W."/>
            <person name="Guo L.-L."/>
        </authorList>
    </citation>
    <scope>NUCLEOTIDE SEQUENCE [LARGE SCALE GENOMIC DNA]</scope>
    <source>
        <strain evidence="5 6">CCUG66934</strain>
    </source>
</reference>
<gene>
    <name evidence="5" type="ORF">D1224_05760</name>
</gene>
<dbReference type="OrthoDB" id="5291101at2"/>
<evidence type="ECO:0000313" key="5">
    <source>
        <dbReference type="EMBL" id="RIJ23766.1"/>
    </source>
</evidence>
<proteinExistence type="inferred from homology"/>
<keyword evidence="2" id="KW-0328">Glycosyltransferase</keyword>
<keyword evidence="3 5" id="KW-0808">Transferase</keyword>
<dbReference type="Pfam" id="PF00535">
    <property type="entry name" value="Glycos_transf_2"/>
    <property type="match status" value="1"/>
</dbReference>
<evidence type="ECO:0000313" key="6">
    <source>
        <dbReference type="Proteomes" id="UP000265431"/>
    </source>
</evidence>
<feature type="domain" description="Glycosyltransferase 2-like" evidence="4">
    <location>
        <begin position="7"/>
        <end position="130"/>
    </location>
</feature>
<sequence length="316" mass="36393">MTDAVLSIVAGTYNRCDQVKRLVESVQRETKIPYILYITDAGSTDGTIEYLESVASDRVRPIFVGKLLGQARAYNDVFMQVDTPYVCWVSDDNEIVDNGLDKAVRILQANKKIGMVGLKVKDKEGPFVKAPYIGGVSPIGILNVNQGMLPTEVMRAVGGFSEEFRDYGIDPDLTAKVLFLGRDVVYTRDVTIHHYRNWAEDKESEDYKKLQAKHERFHELYKKNYAQYDAPSRTWRLKKKAWDWAKTRLSKRFDLSMNSSKPIFRNLPRDYYNTMMAKHIGMFDPLLTMNKDFHLRQRYRGRKPSIQLIGEPGNNS</sequence>
<dbReference type="Proteomes" id="UP000265431">
    <property type="component" value="Unassembled WGS sequence"/>
</dbReference>
<dbReference type="InterPro" id="IPR029044">
    <property type="entry name" value="Nucleotide-diphossugar_trans"/>
</dbReference>
<dbReference type="AlphaFoldDB" id="A0A399QXB8"/>
<comment type="similarity">
    <text evidence="1">Belongs to the glycosyltransferase 2 family.</text>
</comment>
<organism evidence="5 6">
    <name type="scientific">Henriciella barbarensis</name>
    <dbReference type="NCBI Taxonomy" id="86342"/>
    <lineage>
        <taxon>Bacteria</taxon>
        <taxon>Pseudomonadati</taxon>
        <taxon>Pseudomonadota</taxon>
        <taxon>Alphaproteobacteria</taxon>
        <taxon>Hyphomonadales</taxon>
        <taxon>Hyphomonadaceae</taxon>
        <taxon>Henriciella</taxon>
    </lineage>
</organism>
<dbReference type="InterPro" id="IPR001173">
    <property type="entry name" value="Glyco_trans_2-like"/>
</dbReference>
<dbReference type="PANTHER" id="PTHR43179:SF12">
    <property type="entry name" value="GALACTOFURANOSYLTRANSFERASE GLFT2"/>
    <property type="match status" value="1"/>
</dbReference>